<gene>
    <name evidence="2" type="ORF">AVEN_6761_1</name>
</gene>
<comment type="caution">
    <text evidence="2">The sequence shown here is derived from an EMBL/GenBank/DDBJ whole genome shotgun (WGS) entry which is preliminary data.</text>
</comment>
<accession>A0A4Y2GT57</accession>
<name>A0A4Y2GT57_ARAVE</name>
<dbReference type="InterPro" id="IPR004875">
    <property type="entry name" value="DDE_SF_endonuclease_dom"/>
</dbReference>
<keyword evidence="3" id="KW-1185">Reference proteome</keyword>
<evidence type="ECO:0000313" key="3">
    <source>
        <dbReference type="Proteomes" id="UP000499080"/>
    </source>
</evidence>
<sequence length="221" mass="24828">MDNATSHPYDLKLKNINLVFLPPNTTSVLEAIGQGFIRSFEVGYRKLLLRHVFSQISSCKSSEELAKSVSGLDAIPWTASALEKVEPGCVLKCFKKAVFFSTSKVATVGTTEKNENELADLVANLDSNVSVEEYFKIDDDLSNEEEDLHVSNSIHRDTTEALALSEEDDEESPTEDCKIKDYSEALKYSQQLKQFFLNDEDSEGLEKLHPMKIHLENRFAV</sequence>
<dbReference type="EMBL" id="BGPR01001529">
    <property type="protein sequence ID" value="GBM56111.1"/>
    <property type="molecule type" value="Genomic_DNA"/>
</dbReference>
<evidence type="ECO:0000259" key="1">
    <source>
        <dbReference type="Pfam" id="PF03184"/>
    </source>
</evidence>
<dbReference type="GO" id="GO:0003676">
    <property type="term" value="F:nucleic acid binding"/>
    <property type="evidence" value="ECO:0007669"/>
    <property type="project" value="InterPro"/>
</dbReference>
<feature type="domain" description="DDE-1" evidence="1">
    <location>
        <begin position="2"/>
        <end position="94"/>
    </location>
</feature>
<proteinExistence type="predicted"/>
<dbReference type="Pfam" id="PF03184">
    <property type="entry name" value="DDE_1"/>
    <property type="match status" value="1"/>
</dbReference>
<evidence type="ECO:0000313" key="2">
    <source>
        <dbReference type="EMBL" id="GBM56111.1"/>
    </source>
</evidence>
<dbReference type="OrthoDB" id="125347at2759"/>
<organism evidence="2 3">
    <name type="scientific">Araneus ventricosus</name>
    <name type="common">Orbweaver spider</name>
    <name type="synonym">Epeira ventricosa</name>
    <dbReference type="NCBI Taxonomy" id="182803"/>
    <lineage>
        <taxon>Eukaryota</taxon>
        <taxon>Metazoa</taxon>
        <taxon>Ecdysozoa</taxon>
        <taxon>Arthropoda</taxon>
        <taxon>Chelicerata</taxon>
        <taxon>Arachnida</taxon>
        <taxon>Araneae</taxon>
        <taxon>Araneomorphae</taxon>
        <taxon>Entelegynae</taxon>
        <taxon>Araneoidea</taxon>
        <taxon>Araneidae</taxon>
        <taxon>Araneus</taxon>
    </lineage>
</organism>
<protein>
    <recommendedName>
        <fullName evidence="1">DDE-1 domain-containing protein</fullName>
    </recommendedName>
</protein>
<dbReference type="AlphaFoldDB" id="A0A4Y2GT57"/>
<dbReference type="Proteomes" id="UP000499080">
    <property type="component" value="Unassembled WGS sequence"/>
</dbReference>
<reference evidence="2 3" key="1">
    <citation type="journal article" date="2019" name="Sci. Rep.">
        <title>Orb-weaving spider Araneus ventricosus genome elucidates the spidroin gene catalogue.</title>
        <authorList>
            <person name="Kono N."/>
            <person name="Nakamura H."/>
            <person name="Ohtoshi R."/>
            <person name="Moran D.A.P."/>
            <person name="Shinohara A."/>
            <person name="Yoshida Y."/>
            <person name="Fujiwara M."/>
            <person name="Mori M."/>
            <person name="Tomita M."/>
            <person name="Arakawa K."/>
        </authorList>
    </citation>
    <scope>NUCLEOTIDE SEQUENCE [LARGE SCALE GENOMIC DNA]</scope>
</reference>